<feature type="region of interest" description="Disordered" evidence="1">
    <location>
        <begin position="82"/>
        <end position="111"/>
    </location>
</feature>
<dbReference type="GeneID" id="89926057"/>
<feature type="compositionally biased region" description="Polar residues" evidence="1">
    <location>
        <begin position="82"/>
        <end position="96"/>
    </location>
</feature>
<name>A0AAV9PAN2_9PEZI</name>
<reference evidence="2 3" key="1">
    <citation type="submission" date="2023-08" db="EMBL/GenBank/DDBJ databases">
        <title>Black Yeasts Isolated from many extreme environments.</title>
        <authorList>
            <person name="Coleine C."/>
            <person name="Stajich J.E."/>
            <person name="Selbmann L."/>
        </authorList>
    </citation>
    <scope>NUCLEOTIDE SEQUENCE [LARGE SCALE GENOMIC DNA]</scope>
    <source>
        <strain evidence="2 3">CCFEE 5935</strain>
    </source>
</reference>
<dbReference type="EMBL" id="JAVRRT010000007">
    <property type="protein sequence ID" value="KAK5170128.1"/>
    <property type="molecule type" value="Genomic_DNA"/>
</dbReference>
<feature type="region of interest" description="Disordered" evidence="1">
    <location>
        <begin position="54"/>
        <end position="73"/>
    </location>
</feature>
<dbReference type="RefSeq" id="XP_064659326.1">
    <property type="nucleotide sequence ID" value="XM_064801965.1"/>
</dbReference>
<feature type="compositionally biased region" description="Low complexity" evidence="1">
    <location>
        <begin position="57"/>
        <end position="70"/>
    </location>
</feature>
<organism evidence="2 3">
    <name type="scientific">Saxophila tyrrhenica</name>
    <dbReference type="NCBI Taxonomy" id="1690608"/>
    <lineage>
        <taxon>Eukaryota</taxon>
        <taxon>Fungi</taxon>
        <taxon>Dikarya</taxon>
        <taxon>Ascomycota</taxon>
        <taxon>Pezizomycotina</taxon>
        <taxon>Dothideomycetes</taxon>
        <taxon>Dothideomycetidae</taxon>
        <taxon>Mycosphaerellales</taxon>
        <taxon>Extremaceae</taxon>
        <taxon>Saxophila</taxon>
    </lineage>
</organism>
<gene>
    <name evidence="2" type="ORF">LTR77_004712</name>
</gene>
<keyword evidence="3" id="KW-1185">Reference proteome</keyword>
<evidence type="ECO:0000313" key="3">
    <source>
        <dbReference type="Proteomes" id="UP001337655"/>
    </source>
</evidence>
<dbReference type="AlphaFoldDB" id="A0AAV9PAN2"/>
<comment type="caution">
    <text evidence="2">The sequence shown here is derived from an EMBL/GenBank/DDBJ whole genome shotgun (WGS) entry which is preliminary data.</text>
</comment>
<proteinExistence type="predicted"/>
<evidence type="ECO:0000313" key="2">
    <source>
        <dbReference type="EMBL" id="KAK5170128.1"/>
    </source>
</evidence>
<protein>
    <submittedName>
        <fullName evidence="2">Uncharacterized protein</fullName>
    </submittedName>
</protein>
<accession>A0AAV9PAN2</accession>
<evidence type="ECO:0000256" key="1">
    <source>
        <dbReference type="SAM" id="MobiDB-lite"/>
    </source>
</evidence>
<dbReference type="Proteomes" id="UP001337655">
    <property type="component" value="Unassembled WGS sequence"/>
</dbReference>
<sequence length="185" mass="20012">MDSSNSTAGADPPAYTETILAPPTALKRTVKDTRQLILANASMMRPHVKTGAIELVTGKTRGPTPTTGPRSFISTTSNVTIRIRDSSPSPGDQTPPSERRPSDSNAGSRVAGKHYAALVSKSMDTRSTGTEVIILGEPQNTVEEALEWMLDRTEIVITEMLANHRKEAQVTCCRGLSTRHEQVLE</sequence>